<name>A0AAT9JK61_9CAUD</name>
<evidence type="ECO:0000313" key="2">
    <source>
        <dbReference type="EMBL" id="DBA55419.1"/>
    </source>
</evidence>
<feature type="region of interest" description="Disordered" evidence="1">
    <location>
        <begin position="50"/>
        <end position="72"/>
    </location>
</feature>
<accession>A0AAT9JK61</accession>
<protein>
    <submittedName>
        <fullName evidence="2">Uncharacterized protein</fullName>
    </submittedName>
</protein>
<evidence type="ECO:0000256" key="1">
    <source>
        <dbReference type="SAM" id="MobiDB-lite"/>
    </source>
</evidence>
<organism evidence="2">
    <name type="scientific">Porphyromonas phage phage018a_AFR5B1</name>
    <dbReference type="NCBI Taxonomy" id="3154108"/>
    <lineage>
        <taxon>Viruses</taxon>
        <taxon>Duplodnaviria</taxon>
        <taxon>Heunggongvirae</taxon>
        <taxon>Uroviricota</taxon>
        <taxon>Caudoviricetes</taxon>
        <taxon>Nixviridae</taxon>
        <taxon>Dewhirstvirus</taxon>
        <taxon>Dewhirstvirus pging00L</taxon>
    </lineage>
</organism>
<proteinExistence type="predicted"/>
<dbReference type="EMBL" id="BK068099">
    <property type="protein sequence ID" value="DBA55419.1"/>
    <property type="molecule type" value="Genomic_DNA"/>
</dbReference>
<sequence>MIRVFAHSALKNKIAADLGVSVQFVNRALSFRTNSRQAVAIRRIVLERGGRYSDGTPDTEAIKEKKHVSTSR</sequence>
<reference evidence="2" key="2">
    <citation type="submission" date="2024-05" db="EMBL/GenBank/DDBJ databases">
        <authorList>
            <person name="Matrishin C.B."/>
            <person name="Kauffman K.M."/>
        </authorList>
    </citation>
    <scope>NUCLEOTIDE SEQUENCE</scope>
</reference>
<reference evidence="2" key="1">
    <citation type="journal article" date="2023" name="Microbiome">
        <title>Phages are unrecognized players in the ecology of the oral pathogen Porphyromonas gingivalis.</title>
        <authorList>
            <person name="Matrishin C.B."/>
            <person name="Haase E.M."/>
            <person name="Dewhirst F.E."/>
            <person name="Mark Welch J.L."/>
            <person name="Miranda-Sanchez F."/>
            <person name="Chen T."/>
            <person name="MacFarland D.C."/>
            <person name="Kauffman K.M."/>
        </authorList>
    </citation>
    <scope>NUCLEOTIDE SEQUENCE</scope>
</reference>